<dbReference type="RefSeq" id="WP_090598940.1">
    <property type="nucleotide sequence ID" value="NZ_FNCS01000020.1"/>
</dbReference>
<evidence type="ECO:0000313" key="1">
    <source>
        <dbReference type="EMBL" id="SDH08255.1"/>
    </source>
</evidence>
<dbReference type="AlphaFoldDB" id="A0A1G7ZI17"/>
<dbReference type="OrthoDB" id="9256296at2"/>
<dbReference type="Proteomes" id="UP000199495">
    <property type="component" value="Unassembled WGS sequence"/>
</dbReference>
<dbReference type="EMBL" id="FNCS01000020">
    <property type="protein sequence ID" value="SDH08255.1"/>
    <property type="molecule type" value="Genomic_DNA"/>
</dbReference>
<protein>
    <submittedName>
        <fullName evidence="1">Uncharacterized protein</fullName>
    </submittedName>
</protein>
<dbReference type="STRING" id="440168.SAMN04487974_12026"/>
<proteinExistence type="predicted"/>
<organism evidence="1 2">
    <name type="scientific">Pelagibacterium luteolum</name>
    <dbReference type="NCBI Taxonomy" id="440168"/>
    <lineage>
        <taxon>Bacteria</taxon>
        <taxon>Pseudomonadati</taxon>
        <taxon>Pseudomonadota</taxon>
        <taxon>Alphaproteobacteria</taxon>
        <taxon>Hyphomicrobiales</taxon>
        <taxon>Devosiaceae</taxon>
        <taxon>Pelagibacterium</taxon>
    </lineage>
</organism>
<name>A0A1G7ZI17_9HYPH</name>
<gene>
    <name evidence="1" type="ORF">SAMN04487974_12026</name>
</gene>
<keyword evidence="2" id="KW-1185">Reference proteome</keyword>
<evidence type="ECO:0000313" key="2">
    <source>
        <dbReference type="Proteomes" id="UP000199495"/>
    </source>
</evidence>
<sequence length="141" mass="15406">MDTATSAAIKAALLKLDHGNDDHWTTGGKPAMKVVEEFAGQNVTRAQVEEVAPDFERVTDEAQSGNRAALTAVAGFDSIMGIGDSFVDADVDLAANAKDGDDFWRQWIKAHDPEKLHKRPYHMLSRIEQARIAVFLAVAKD</sequence>
<accession>A0A1G7ZI17</accession>
<reference evidence="1 2" key="1">
    <citation type="submission" date="2016-10" db="EMBL/GenBank/DDBJ databases">
        <authorList>
            <person name="de Groot N.N."/>
        </authorList>
    </citation>
    <scope>NUCLEOTIDE SEQUENCE [LARGE SCALE GENOMIC DNA]</scope>
    <source>
        <strain evidence="1 2">CGMCC 1.10267</strain>
    </source>
</reference>